<evidence type="ECO:0000313" key="2">
    <source>
        <dbReference type="EMBL" id="KAF3947172.1"/>
    </source>
</evidence>
<dbReference type="OrthoDB" id="10302530at2759"/>
<name>A0A8J4V7C2_9ROSI</name>
<comment type="caution">
    <text evidence="2">The sequence shown here is derived from an EMBL/GenBank/DDBJ whole genome shotgun (WGS) entry which is preliminary data.</text>
</comment>
<keyword evidence="1" id="KW-0812">Transmembrane</keyword>
<dbReference type="Proteomes" id="UP000737018">
    <property type="component" value="Unassembled WGS sequence"/>
</dbReference>
<sequence length="147" mass="16827">MYFYGFPLKVYIVRFLHHGYYPFASSSRNRQRRRKVGSNRGLQRSANGIPRLPNLHNNCVYGSLLCYVGPAQAKSGKLLQGFCLAFVAICLIVVLLCRSFFGFLGRIGQTKSLRLWEEEVEVMTLWLTLPVLYVFYSLFASTVVDDD</sequence>
<proteinExistence type="predicted"/>
<accession>A0A8J4V7C2</accession>
<protein>
    <submittedName>
        <fullName evidence="2">Uncharacterized protein</fullName>
    </submittedName>
</protein>
<keyword evidence="1" id="KW-0472">Membrane</keyword>
<feature type="transmembrane region" description="Helical" evidence="1">
    <location>
        <begin position="78"/>
        <end position="101"/>
    </location>
</feature>
<evidence type="ECO:0000313" key="3">
    <source>
        <dbReference type="Proteomes" id="UP000737018"/>
    </source>
</evidence>
<feature type="transmembrane region" description="Helical" evidence="1">
    <location>
        <begin position="122"/>
        <end position="144"/>
    </location>
</feature>
<gene>
    <name evidence="2" type="ORF">CMV_026661</name>
</gene>
<dbReference type="AlphaFoldDB" id="A0A8J4V7C2"/>
<keyword evidence="3" id="KW-1185">Reference proteome</keyword>
<dbReference type="EMBL" id="JRKL02008100">
    <property type="protein sequence ID" value="KAF3947172.1"/>
    <property type="molecule type" value="Genomic_DNA"/>
</dbReference>
<keyword evidence="1" id="KW-1133">Transmembrane helix</keyword>
<reference evidence="2" key="1">
    <citation type="submission" date="2020-03" db="EMBL/GenBank/DDBJ databases">
        <title>Castanea mollissima Vanexum genome sequencing.</title>
        <authorList>
            <person name="Staton M."/>
        </authorList>
    </citation>
    <scope>NUCLEOTIDE SEQUENCE</scope>
    <source>
        <tissue evidence="2">Leaf</tissue>
    </source>
</reference>
<evidence type="ECO:0000256" key="1">
    <source>
        <dbReference type="SAM" id="Phobius"/>
    </source>
</evidence>
<organism evidence="2 3">
    <name type="scientific">Castanea mollissima</name>
    <name type="common">Chinese chestnut</name>
    <dbReference type="NCBI Taxonomy" id="60419"/>
    <lineage>
        <taxon>Eukaryota</taxon>
        <taxon>Viridiplantae</taxon>
        <taxon>Streptophyta</taxon>
        <taxon>Embryophyta</taxon>
        <taxon>Tracheophyta</taxon>
        <taxon>Spermatophyta</taxon>
        <taxon>Magnoliopsida</taxon>
        <taxon>eudicotyledons</taxon>
        <taxon>Gunneridae</taxon>
        <taxon>Pentapetalae</taxon>
        <taxon>rosids</taxon>
        <taxon>fabids</taxon>
        <taxon>Fagales</taxon>
        <taxon>Fagaceae</taxon>
        <taxon>Castanea</taxon>
    </lineage>
</organism>